<evidence type="ECO:0000256" key="6">
    <source>
        <dbReference type="ARBA" id="ARBA00022779"/>
    </source>
</evidence>
<dbReference type="EMBL" id="APVH01000042">
    <property type="protein sequence ID" value="EPX78012.1"/>
    <property type="molecule type" value="Genomic_DNA"/>
</dbReference>
<dbReference type="Gene3D" id="2.30.330.10">
    <property type="entry name" value="SpoA-like"/>
    <property type="match status" value="1"/>
</dbReference>
<keyword evidence="4" id="KW-1003">Cell membrane</keyword>
<dbReference type="HOGENOM" id="CLU_097058_5_0_5"/>
<dbReference type="AlphaFoldDB" id="S9QDM1"/>
<reference evidence="11" key="1">
    <citation type="journal article" date="2014" name="Stand. Genomic Sci.">
        <title>Genome sequence of the exopolysaccharide-producing Salipiger mucosus type strain (DSM 16094(T)), a moderately halophilic member of the Roseobacter clade.</title>
        <authorList>
            <person name="Riedel T."/>
            <person name="Spring S."/>
            <person name="Fiebig A."/>
            <person name="Petersen J."/>
            <person name="Kyrpides N.C."/>
            <person name="Goker M."/>
            <person name="Klenk H.P."/>
        </authorList>
    </citation>
    <scope>NUCLEOTIDE SEQUENCE [LARGE SCALE GENOMIC DNA]</scope>
    <source>
        <strain evidence="11">DSM 16094</strain>
    </source>
</reference>
<keyword evidence="5" id="KW-0145">Chemotaxis</keyword>
<sequence length="119" mass="12681">MADQMDYKEIDETAEANAGDGVQEEQATAETAGGEGRNVEAMMGVDMDVQIVLGETQMKVSELLKLSRGSVIELEKKIGSPVDVMINDRVVARGDLVKVGDNNVGVTLTEIVKNFVPAG</sequence>
<dbReference type="OrthoDB" id="9790303at2"/>
<dbReference type="InterPro" id="IPR001172">
    <property type="entry name" value="FliN_T3SS_HrcQb"/>
</dbReference>
<dbReference type="GO" id="GO:0071973">
    <property type="term" value="P:bacterial-type flagellum-dependent cell motility"/>
    <property type="evidence" value="ECO:0007669"/>
    <property type="project" value="InterPro"/>
</dbReference>
<keyword evidence="11" id="KW-1185">Reference proteome</keyword>
<dbReference type="eggNOG" id="COG1886">
    <property type="taxonomic scope" value="Bacteria"/>
</dbReference>
<protein>
    <recommendedName>
        <fullName evidence="3">Flagellar motor switch protein FliN</fullName>
    </recommendedName>
</protein>
<dbReference type="SUPFAM" id="SSF101801">
    <property type="entry name" value="Surface presentation of antigens (SPOA)"/>
    <property type="match status" value="1"/>
</dbReference>
<accession>S9QDM1</accession>
<keyword evidence="6" id="KW-0283">Flagellar rotation</keyword>
<comment type="subcellular location">
    <subcellularLocation>
        <location evidence="1">Cell membrane</location>
        <topology evidence="1">Peripheral membrane protein</topology>
        <orientation evidence="1">Cytoplasmic side</orientation>
    </subcellularLocation>
</comment>
<feature type="region of interest" description="Disordered" evidence="8">
    <location>
        <begin position="12"/>
        <end position="38"/>
    </location>
</feature>
<evidence type="ECO:0000256" key="5">
    <source>
        <dbReference type="ARBA" id="ARBA00022500"/>
    </source>
</evidence>
<dbReference type="Proteomes" id="UP000015347">
    <property type="component" value="Unassembled WGS sequence"/>
</dbReference>
<evidence type="ECO:0000256" key="1">
    <source>
        <dbReference type="ARBA" id="ARBA00004413"/>
    </source>
</evidence>
<evidence type="ECO:0000256" key="7">
    <source>
        <dbReference type="ARBA" id="ARBA00023136"/>
    </source>
</evidence>
<keyword evidence="10" id="KW-0282">Flagellum</keyword>
<dbReference type="InterPro" id="IPR051469">
    <property type="entry name" value="FliN/MopA/SpaO"/>
</dbReference>
<evidence type="ECO:0000256" key="2">
    <source>
        <dbReference type="ARBA" id="ARBA00009226"/>
    </source>
</evidence>
<dbReference type="RefSeq" id="WP_021120729.1">
    <property type="nucleotide sequence ID" value="NZ_KE557281.1"/>
</dbReference>
<dbReference type="PRINTS" id="PR00956">
    <property type="entry name" value="FLGMOTORFLIN"/>
</dbReference>
<gene>
    <name evidence="10" type="ORF">Salmuc_03334</name>
</gene>
<comment type="similarity">
    <text evidence="2">Belongs to the FliN/MopA/SpaO family.</text>
</comment>
<dbReference type="InterPro" id="IPR001543">
    <property type="entry name" value="FliN-like_C"/>
</dbReference>
<evidence type="ECO:0000256" key="4">
    <source>
        <dbReference type="ARBA" id="ARBA00022475"/>
    </source>
</evidence>
<dbReference type="GO" id="GO:0006935">
    <property type="term" value="P:chemotaxis"/>
    <property type="evidence" value="ECO:0007669"/>
    <property type="project" value="UniProtKB-KW"/>
</dbReference>
<evidence type="ECO:0000313" key="10">
    <source>
        <dbReference type="EMBL" id="EPX78012.1"/>
    </source>
</evidence>
<proteinExistence type="inferred from homology"/>
<evidence type="ECO:0000256" key="8">
    <source>
        <dbReference type="SAM" id="MobiDB-lite"/>
    </source>
</evidence>
<feature type="domain" description="Flagellar motor switch protein FliN-like C-terminal" evidence="9">
    <location>
        <begin position="41"/>
        <end position="112"/>
    </location>
</feature>
<keyword evidence="7" id="KW-0472">Membrane</keyword>
<keyword evidence="10" id="KW-0966">Cell projection</keyword>
<dbReference type="Pfam" id="PF01052">
    <property type="entry name" value="FliMN_C"/>
    <property type="match status" value="1"/>
</dbReference>
<dbReference type="GO" id="GO:0009425">
    <property type="term" value="C:bacterial-type flagellum basal body"/>
    <property type="evidence" value="ECO:0007669"/>
    <property type="project" value="InterPro"/>
</dbReference>
<keyword evidence="10" id="KW-0969">Cilium</keyword>
<dbReference type="GO" id="GO:0005886">
    <property type="term" value="C:plasma membrane"/>
    <property type="evidence" value="ECO:0007669"/>
    <property type="project" value="UniProtKB-SubCell"/>
</dbReference>
<name>S9QDM1_9RHOB</name>
<evidence type="ECO:0000259" key="9">
    <source>
        <dbReference type="Pfam" id="PF01052"/>
    </source>
</evidence>
<dbReference type="PANTHER" id="PTHR43484:SF1">
    <property type="entry name" value="FLAGELLAR MOTOR SWITCH PROTEIN FLIN"/>
    <property type="match status" value="1"/>
</dbReference>
<evidence type="ECO:0000313" key="11">
    <source>
        <dbReference type="Proteomes" id="UP000015347"/>
    </source>
</evidence>
<dbReference type="STRING" id="1123237.Salmuc_03334"/>
<dbReference type="InterPro" id="IPR036429">
    <property type="entry name" value="SpoA-like_sf"/>
</dbReference>
<comment type="caution">
    <text evidence="10">The sequence shown here is derived from an EMBL/GenBank/DDBJ whole genome shotgun (WGS) entry which is preliminary data.</text>
</comment>
<evidence type="ECO:0000256" key="3">
    <source>
        <dbReference type="ARBA" id="ARBA00021897"/>
    </source>
</evidence>
<dbReference type="GO" id="GO:0003774">
    <property type="term" value="F:cytoskeletal motor activity"/>
    <property type="evidence" value="ECO:0007669"/>
    <property type="project" value="InterPro"/>
</dbReference>
<organism evidence="10 11">
    <name type="scientific">Salipiger mucosus DSM 16094</name>
    <dbReference type="NCBI Taxonomy" id="1123237"/>
    <lineage>
        <taxon>Bacteria</taxon>
        <taxon>Pseudomonadati</taxon>
        <taxon>Pseudomonadota</taxon>
        <taxon>Alphaproteobacteria</taxon>
        <taxon>Rhodobacterales</taxon>
        <taxon>Roseobacteraceae</taxon>
        <taxon>Salipiger</taxon>
    </lineage>
</organism>
<dbReference type="PANTHER" id="PTHR43484">
    <property type="match status" value="1"/>
</dbReference>